<dbReference type="CDD" id="cd00367">
    <property type="entry name" value="PTS-HPr_like"/>
    <property type="match status" value="1"/>
</dbReference>
<dbReference type="Pfam" id="PF00381">
    <property type="entry name" value="PTS-HPr"/>
    <property type="match status" value="1"/>
</dbReference>
<dbReference type="SUPFAM" id="SSF55594">
    <property type="entry name" value="HPr-like"/>
    <property type="match status" value="1"/>
</dbReference>
<organism evidence="5 6">
    <name type="scientific">Fervidobacterium changbaicum</name>
    <dbReference type="NCBI Taxonomy" id="310769"/>
    <lineage>
        <taxon>Bacteria</taxon>
        <taxon>Thermotogati</taxon>
        <taxon>Thermotogota</taxon>
        <taxon>Thermotogae</taxon>
        <taxon>Thermotogales</taxon>
        <taxon>Fervidobacteriaceae</taxon>
        <taxon>Fervidobacterium</taxon>
    </lineage>
</organism>
<dbReference type="PANTHER" id="PTHR33705:SF2">
    <property type="entry name" value="PHOSPHOCARRIER PROTEIN NPR"/>
    <property type="match status" value="1"/>
</dbReference>
<dbReference type="NCBIfam" id="TIGR01003">
    <property type="entry name" value="PTS_HPr_family"/>
    <property type="match status" value="1"/>
</dbReference>
<dbReference type="InterPro" id="IPR002114">
    <property type="entry name" value="PTS_HPr_Ser_P_site"/>
</dbReference>
<gene>
    <name evidence="5" type="ORF">CBS1_05290</name>
</gene>
<name>A0ABX5QS85_9BACT</name>
<dbReference type="PROSITE" id="PS00369">
    <property type="entry name" value="PTS_HPR_HIS"/>
    <property type="match status" value="1"/>
</dbReference>
<feature type="domain" description="HPr" evidence="4">
    <location>
        <begin position="1"/>
        <end position="86"/>
    </location>
</feature>
<proteinExistence type="predicted"/>
<keyword evidence="3" id="KW-0598">Phosphotransferase system</keyword>
<dbReference type="RefSeq" id="WP_090223057.1">
    <property type="nucleotide sequence ID" value="NZ_CP026721.1"/>
</dbReference>
<dbReference type="PROSITE" id="PS00589">
    <property type="entry name" value="PTS_HPR_SER"/>
    <property type="match status" value="1"/>
</dbReference>
<evidence type="ECO:0000256" key="3">
    <source>
        <dbReference type="ARBA" id="ARBA00022683"/>
    </source>
</evidence>
<dbReference type="Proteomes" id="UP000288947">
    <property type="component" value="Chromosome"/>
</dbReference>
<comment type="subcellular location">
    <subcellularLocation>
        <location evidence="1">Cytoplasm</location>
    </subcellularLocation>
</comment>
<dbReference type="InterPro" id="IPR001020">
    <property type="entry name" value="PTS_HPr_His_P_site"/>
</dbReference>
<evidence type="ECO:0000313" key="5">
    <source>
        <dbReference type="EMBL" id="QAV33198.1"/>
    </source>
</evidence>
<evidence type="ECO:0000259" key="4">
    <source>
        <dbReference type="PROSITE" id="PS51350"/>
    </source>
</evidence>
<evidence type="ECO:0000256" key="1">
    <source>
        <dbReference type="ARBA" id="ARBA00004496"/>
    </source>
</evidence>
<dbReference type="PROSITE" id="PS51350">
    <property type="entry name" value="PTS_HPR_DOM"/>
    <property type="match status" value="1"/>
</dbReference>
<dbReference type="InterPro" id="IPR035895">
    <property type="entry name" value="HPr-like_sf"/>
</dbReference>
<reference evidence="5 6" key="1">
    <citation type="submission" date="2018-01" db="EMBL/GenBank/DDBJ databases">
        <title>The whole genome sequencing and assembly of Fervidobacterium changbaicum CBS-1 strain.</title>
        <authorList>
            <person name="Kim J.-Y."/>
            <person name="Park M.-K."/>
            <person name="Yi H."/>
            <person name="Bahn Y.-S."/>
            <person name="Kim J.F."/>
            <person name="Lee D.-W."/>
        </authorList>
    </citation>
    <scope>NUCLEOTIDE SEQUENCE [LARGE SCALE GENOMIC DNA]</scope>
    <source>
        <strain evidence="5 6">CBS-1</strain>
    </source>
</reference>
<dbReference type="PRINTS" id="PR00107">
    <property type="entry name" value="PHOSPHOCPHPR"/>
</dbReference>
<evidence type="ECO:0000313" key="6">
    <source>
        <dbReference type="Proteomes" id="UP000288947"/>
    </source>
</evidence>
<dbReference type="EMBL" id="CP026721">
    <property type="protein sequence ID" value="QAV33198.1"/>
    <property type="molecule type" value="Genomic_DNA"/>
</dbReference>
<sequence>MVEAKVTLQNPSGLHARPASIFVTQATRFKSDILIVKDGKEVNAKSILNILAMGAKKGDEIILRIKGEDEKEALDTLVKLLQSLNE</sequence>
<dbReference type="InterPro" id="IPR050399">
    <property type="entry name" value="HPr"/>
</dbReference>
<keyword evidence="2" id="KW-0963">Cytoplasm</keyword>
<dbReference type="PANTHER" id="PTHR33705">
    <property type="entry name" value="PHOSPHOCARRIER PROTEIN HPR"/>
    <property type="match status" value="1"/>
</dbReference>
<evidence type="ECO:0000256" key="2">
    <source>
        <dbReference type="ARBA" id="ARBA00022490"/>
    </source>
</evidence>
<accession>A0ABX5QS85</accession>
<dbReference type="InterPro" id="IPR000032">
    <property type="entry name" value="HPr-like"/>
</dbReference>
<protein>
    <submittedName>
        <fullName evidence="5">HPr family phosphocarrier protein</fullName>
    </submittedName>
</protein>
<dbReference type="Gene3D" id="3.30.1340.10">
    <property type="entry name" value="HPr-like"/>
    <property type="match status" value="1"/>
</dbReference>
<keyword evidence="6" id="KW-1185">Reference proteome</keyword>